<dbReference type="STRING" id="75743.A0A401PYC1"/>
<evidence type="ECO:0000256" key="2">
    <source>
        <dbReference type="ARBA" id="ARBA00007696"/>
    </source>
</evidence>
<feature type="compositionally biased region" description="Basic and acidic residues" evidence="6">
    <location>
        <begin position="96"/>
        <end position="105"/>
    </location>
</feature>
<dbReference type="PANTHER" id="PTHR23087">
    <property type="entry name" value="NONHISTONE CHROMOSOMAL PROTEIN HMG"/>
    <property type="match status" value="1"/>
</dbReference>
<dbReference type="PANTHER" id="PTHR23087:SF13">
    <property type="entry name" value="NON-HISTONE CHROMOSOMAL PROTEIN HMG-17"/>
    <property type="match status" value="1"/>
</dbReference>
<comment type="function">
    <text evidence="5">Binds to the inner side of the nucleosomal DNA thus altering the interaction between the DNA and the histone octamer. May be involved in the process which maintains transcribable genes in a unique chromatin conformation.</text>
</comment>
<name>A0A401PYC1_SCYTO</name>
<evidence type="ECO:0008006" key="9">
    <source>
        <dbReference type="Google" id="ProtNLM"/>
    </source>
</evidence>
<feature type="compositionally biased region" description="Basic and acidic residues" evidence="6">
    <location>
        <begin position="64"/>
        <end position="89"/>
    </location>
</feature>
<sequence>MSSKRKLIGEQREEPKRRSPRLSAKPTVPKAEPKEKNAPAKKEKVANDKKEEKKAPAKGKKGAKGKEEPNQEDAKEETPSENGEAKNDEAQSTESCDEKEAKSESLHLPVISINGIRTSILYC</sequence>
<dbReference type="GO" id="GO:0031492">
    <property type="term" value="F:nucleosomal DNA binding"/>
    <property type="evidence" value="ECO:0007669"/>
    <property type="project" value="InterPro"/>
</dbReference>
<evidence type="ECO:0000256" key="5">
    <source>
        <dbReference type="ARBA" id="ARBA00037490"/>
    </source>
</evidence>
<evidence type="ECO:0000256" key="4">
    <source>
        <dbReference type="ARBA" id="ARBA00023242"/>
    </source>
</evidence>
<comment type="caution">
    <text evidence="7">The sequence shown here is derived from an EMBL/GenBank/DDBJ whole genome shotgun (WGS) entry which is preliminary data.</text>
</comment>
<feature type="compositionally biased region" description="Basic and acidic residues" evidence="6">
    <location>
        <begin position="31"/>
        <end position="55"/>
    </location>
</feature>
<feature type="region of interest" description="Disordered" evidence="6">
    <location>
        <begin position="1"/>
        <end position="108"/>
    </location>
</feature>
<dbReference type="OrthoDB" id="9949982at2759"/>
<dbReference type="GO" id="GO:0000785">
    <property type="term" value="C:chromatin"/>
    <property type="evidence" value="ECO:0007669"/>
    <property type="project" value="InterPro"/>
</dbReference>
<dbReference type="OMA" id="WAEGVAK"/>
<evidence type="ECO:0000313" key="7">
    <source>
        <dbReference type="EMBL" id="GCB78122.1"/>
    </source>
</evidence>
<protein>
    <recommendedName>
        <fullName evidence="9">High mobility group nucleosome-binding domain-containing protein 3</fullName>
    </recommendedName>
</protein>
<evidence type="ECO:0000313" key="8">
    <source>
        <dbReference type="Proteomes" id="UP000288216"/>
    </source>
</evidence>
<keyword evidence="3" id="KW-0238">DNA-binding</keyword>
<keyword evidence="4" id="KW-0539">Nucleus</keyword>
<dbReference type="Pfam" id="PF01101">
    <property type="entry name" value="HMG14_17"/>
    <property type="match status" value="1"/>
</dbReference>
<accession>A0A401PYC1</accession>
<comment type="subcellular location">
    <subcellularLocation>
        <location evidence="1">Nucleus</location>
    </subcellularLocation>
</comment>
<evidence type="ECO:0000256" key="6">
    <source>
        <dbReference type="SAM" id="MobiDB-lite"/>
    </source>
</evidence>
<reference evidence="7 8" key="1">
    <citation type="journal article" date="2018" name="Nat. Ecol. Evol.">
        <title>Shark genomes provide insights into elasmobranch evolution and the origin of vertebrates.</title>
        <authorList>
            <person name="Hara Y"/>
            <person name="Yamaguchi K"/>
            <person name="Onimaru K"/>
            <person name="Kadota M"/>
            <person name="Koyanagi M"/>
            <person name="Keeley SD"/>
            <person name="Tatsumi K"/>
            <person name="Tanaka K"/>
            <person name="Motone F"/>
            <person name="Kageyama Y"/>
            <person name="Nozu R"/>
            <person name="Adachi N"/>
            <person name="Nishimura O"/>
            <person name="Nakagawa R"/>
            <person name="Tanegashima C"/>
            <person name="Kiyatake I"/>
            <person name="Matsumoto R"/>
            <person name="Murakumo K"/>
            <person name="Nishida K"/>
            <person name="Terakita A"/>
            <person name="Kuratani S"/>
            <person name="Sato K"/>
            <person name="Hyodo S Kuraku.S."/>
        </authorList>
    </citation>
    <scope>NUCLEOTIDE SEQUENCE [LARGE SCALE GENOMIC DNA]</scope>
</reference>
<proteinExistence type="inferred from homology"/>
<comment type="similarity">
    <text evidence="2">Belongs to the HMGN family.</text>
</comment>
<dbReference type="GO" id="GO:0006325">
    <property type="term" value="P:chromatin organization"/>
    <property type="evidence" value="ECO:0007669"/>
    <property type="project" value="TreeGrafter"/>
</dbReference>
<dbReference type="PRINTS" id="PR00925">
    <property type="entry name" value="NONHISHMG17"/>
</dbReference>
<evidence type="ECO:0000256" key="1">
    <source>
        <dbReference type="ARBA" id="ARBA00004123"/>
    </source>
</evidence>
<dbReference type="EMBL" id="BFAA01009109">
    <property type="protein sequence ID" value="GCB78122.1"/>
    <property type="molecule type" value="Genomic_DNA"/>
</dbReference>
<dbReference type="InterPro" id="IPR000079">
    <property type="entry name" value="HMGN_fam"/>
</dbReference>
<gene>
    <name evidence="7" type="ORF">scyTo_0015767</name>
</gene>
<dbReference type="AlphaFoldDB" id="A0A401PYC1"/>
<evidence type="ECO:0000256" key="3">
    <source>
        <dbReference type="ARBA" id="ARBA00023125"/>
    </source>
</evidence>
<organism evidence="7 8">
    <name type="scientific">Scyliorhinus torazame</name>
    <name type="common">Cloudy catshark</name>
    <name type="synonym">Catulus torazame</name>
    <dbReference type="NCBI Taxonomy" id="75743"/>
    <lineage>
        <taxon>Eukaryota</taxon>
        <taxon>Metazoa</taxon>
        <taxon>Chordata</taxon>
        <taxon>Craniata</taxon>
        <taxon>Vertebrata</taxon>
        <taxon>Chondrichthyes</taxon>
        <taxon>Elasmobranchii</taxon>
        <taxon>Galeomorphii</taxon>
        <taxon>Galeoidea</taxon>
        <taxon>Carcharhiniformes</taxon>
        <taxon>Scyliorhinidae</taxon>
        <taxon>Scyliorhinus</taxon>
    </lineage>
</organism>
<dbReference type="SMART" id="SM00527">
    <property type="entry name" value="HMG17"/>
    <property type="match status" value="1"/>
</dbReference>
<keyword evidence="8" id="KW-1185">Reference proteome</keyword>
<dbReference type="Proteomes" id="UP000288216">
    <property type="component" value="Unassembled WGS sequence"/>
</dbReference>
<feature type="compositionally biased region" description="Basic and acidic residues" evidence="6">
    <location>
        <begin position="7"/>
        <end position="17"/>
    </location>
</feature>
<dbReference type="GO" id="GO:0005634">
    <property type="term" value="C:nucleus"/>
    <property type="evidence" value="ECO:0007669"/>
    <property type="project" value="UniProtKB-SubCell"/>
</dbReference>